<comment type="caution">
    <text evidence="1">The sequence shown here is derived from an EMBL/GenBank/DDBJ whole genome shotgun (WGS) entry which is preliminary data.</text>
</comment>
<organism evidence="1 2">
    <name type="scientific">Glutinoglossum americanum</name>
    <dbReference type="NCBI Taxonomy" id="1670608"/>
    <lineage>
        <taxon>Eukaryota</taxon>
        <taxon>Fungi</taxon>
        <taxon>Dikarya</taxon>
        <taxon>Ascomycota</taxon>
        <taxon>Pezizomycotina</taxon>
        <taxon>Geoglossomycetes</taxon>
        <taxon>Geoglossales</taxon>
        <taxon>Geoglossaceae</taxon>
        <taxon>Glutinoglossum</taxon>
    </lineage>
</organism>
<protein>
    <submittedName>
        <fullName evidence="1">Uncharacterized protein</fullName>
    </submittedName>
</protein>
<dbReference type="GO" id="GO:0007007">
    <property type="term" value="P:inner mitochondrial membrane organization"/>
    <property type="evidence" value="ECO:0007669"/>
    <property type="project" value="TreeGrafter"/>
</dbReference>
<reference evidence="1" key="1">
    <citation type="submission" date="2021-03" db="EMBL/GenBank/DDBJ databases">
        <title>Comparative genomics and phylogenomic investigation of the class Geoglossomycetes provide insights into ecological specialization and systematics.</title>
        <authorList>
            <person name="Melie T."/>
            <person name="Pirro S."/>
            <person name="Miller A.N."/>
            <person name="Quandt A."/>
        </authorList>
    </citation>
    <scope>NUCLEOTIDE SEQUENCE</scope>
    <source>
        <strain evidence="1">GBOQ0MN5Z8</strain>
    </source>
</reference>
<gene>
    <name evidence="1" type="ORF">FGG08_003457</name>
</gene>
<sequence>MPYRLKSSALRLQIPSFNVMGLFPGSKFIKAMRDSGTWNAIVKIYFTARTWSRRTIWGDRSRSSRFRDVLTSQDINELAGAESGIDQSTIESISERKDGVGKTPSVGTVSKSIADVPIGLKIASVGRGGNVEFQDTNDFKSLTRSN</sequence>
<dbReference type="AlphaFoldDB" id="A0A9P8I764"/>
<dbReference type="Proteomes" id="UP000698800">
    <property type="component" value="Unassembled WGS sequence"/>
</dbReference>
<dbReference type="EMBL" id="JAGHQL010000061">
    <property type="protein sequence ID" value="KAH0542077.1"/>
    <property type="molecule type" value="Genomic_DNA"/>
</dbReference>
<dbReference type="PANTHER" id="PTHR36959:SF2">
    <property type="entry name" value="ALTERED INHERITANCE OF MITOCHONDRIA PROTEIN 24, MITOCHONDRIAL"/>
    <property type="match status" value="1"/>
</dbReference>
<proteinExistence type="predicted"/>
<dbReference type="OrthoDB" id="5295771at2759"/>
<evidence type="ECO:0000313" key="1">
    <source>
        <dbReference type="EMBL" id="KAH0542077.1"/>
    </source>
</evidence>
<dbReference type="PANTHER" id="PTHR36959">
    <property type="entry name" value="ALTERED INHERITANCE OF MITOCHONDRIA PROTEIN 24, MITOCHONDRIAL"/>
    <property type="match status" value="1"/>
</dbReference>
<evidence type="ECO:0000313" key="2">
    <source>
        <dbReference type="Proteomes" id="UP000698800"/>
    </source>
</evidence>
<keyword evidence="2" id="KW-1185">Reference proteome</keyword>
<accession>A0A9P8I764</accession>
<name>A0A9P8I764_9PEZI</name>
<dbReference type="GO" id="GO:0005743">
    <property type="term" value="C:mitochondrial inner membrane"/>
    <property type="evidence" value="ECO:0007669"/>
    <property type="project" value="TreeGrafter"/>
</dbReference>